<dbReference type="EMBL" id="JAGMUU010000005">
    <property type="protein sequence ID" value="KAH7152141.1"/>
    <property type="molecule type" value="Genomic_DNA"/>
</dbReference>
<dbReference type="AlphaFoldDB" id="A0A9P9J7C7"/>
<keyword evidence="5" id="KW-1185">Reference proteome</keyword>
<feature type="compositionally biased region" description="Polar residues" evidence="1">
    <location>
        <begin position="465"/>
        <end position="478"/>
    </location>
</feature>
<dbReference type="OrthoDB" id="1658288at2759"/>
<dbReference type="PANTHER" id="PTHR46082">
    <property type="entry name" value="ATP/GTP-BINDING PROTEIN-RELATED"/>
    <property type="match status" value="1"/>
</dbReference>
<dbReference type="InterPro" id="IPR035994">
    <property type="entry name" value="Nucleoside_phosphorylase_sf"/>
</dbReference>
<feature type="compositionally biased region" description="Basic and acidic residues" evidence="1">
    <location>
        <begin position="498"/>
        <end position="507"/>
    </location>
</feature>
<organism evidence="4 5">
    <name type="scientific">Dactylonectria estremocensis</name>
    <dbReference type="NCBI Taxonomy" id="1079267"/>
    <lineage>
        <taxon>Eukaryota</taxon>
        <taxon>Fungi</taxon>
        <taxon>Dikarya</taxon>
        <taxon>Ascomycota</taxon>
        <taxon>Pezizomycotina</taxon>
        <taxon>Sordariomycetes</taxon>
        <taxon>Hypocreomycetidae</taxon>
        <taxon>Hypocreales</taxon>
        <taxon>Nectriaceae</taxon>
        <taxon>Dactylonectria</taxon>
    </lineage>
</organism>
<reference evidence="4" key="1">
    <citation type="journal article" date="2021" name="Nat. Commun.">
        <title>Genetic determinants of endophytism in the Arabidopsis root mycobiome.</title>
        <authorList>
            <person name="Mesny F."/>
            <person name="Miyauchi S."/>
            <person name="Thiergart T."/>
            <person name="Pickel B."/>
            <person name="Atanasova L."/>
            <person name="Karlsson M."/>
            <person name="Huettel B."/>
            <person name="Barry K.W."/>
            <person name="Haridas S."/>
            <person name="Chen C."/>
            <person name="Bauer D."/>
            <person name="Andreopoulos W."/>
            <person name="Pangilinan J."/>
            <person name="LaButti K."/>
            <person name="Riley R."/>
            <person name="Lipzen A."/>
            <person name="Clum A."/>
            <person name="Drula E."/>
            <person name="Henrissat B."/>
            <person name="Kohler A."/>
            <person name="Grigoriev I.V."/>
            <person name="Martin F.M."/>
            <person name="Hacquard S."/>
        </authorList>
    </citation>
    <scope>NUCLEOTIDE SEQUENCE</scope>
    <source>
        <strain evidence="4">MPI-CAGE-AT-0021</strain>
    </source>
</reference>
<dbReference type="PANTHER" id="PTHR46082:SF6">
    <property type="entry name" value="AAA+ ATPASE DOMAIN-CONTAINING PROTEIN-RELATED"/>
    <property type="match status" value="1"/>
</dbReference>
<feature type="domain" description="DUF7580" evidence="3">
    <location>
        <begin position="179"/>
        <end position="437"/>
    </location>
</feature>
<feature type="domain" description="Nucleoside phosphorylase" evidence="2">
    <location>
        <begin position="504"/>
        <end position="768"/>
    </location>
</feature>
<dbReference type="Pfam" id="PF01048">
    <property type="entry name" value="PNP_UDP_1"/>
    <property type="match status" value="1"/>
</dbReference>
<evidence type="ECO:0000259" key="2">
    <source>
        <dbReference type="Pfam" id="PF01048"/>
    </source>
</evidence>
<accession>A0A9P9J7C7</accession>
<dbReference type="Pfam" id="PF24476">
    <property type="entry name" value="DUF7580"/>
    <property type="match status" value="1"/>
</dbReference>
<evidence type="ECO:0000259" key="3">
    <source>
        <dbReference type="Pfam" id="PF24476"/>
    </source>
</evidence>
<dbReference type="SUPFAM" id="SSF53167">
    <property type="entry name" value="Purine and uridine phosphorylases"/>
    <property type="match status" value="1"/>
</dbReference>
<dbReference type="InterPro" id="IPR056002">
    <property type="entry name" value="DUF7580"/>
</dbReference>
<evidence type="ECO:0000313" key="5">
    <source>
        <dbReference type="Proteomes" id="UP000717696"/>
    </source>
</evidence>
<dbReference type="InterPro" id="IPR053137">
    <property type="entry name" value="NLR-like"/>
</dbReference>
<gene>
    <name evidence="4" type="ORF">B0J13DRAFT_658464</name>
</gene>
<dbReference type="InterPro" id="IPR000845">
    <property type="entry name" value="Nucleoside_phosphorylase_d"/>
</dbReference>
<evidence type="ECO:0008006" key="6">
    <source>
        <dbReference type="Google" id="ProtNLM"/>
    </source>
</evidence>
<dbReference type="GO" id="GO:0009116">
    <property type="term" value="P:nucleoside metabolic process"/>
    <property type="evidence" value="ECO:0007669"/>
    <property type="project" value="InterPro"/>
</dbReference>
<sequence>MCSIQLKVNSATREQPMEHRFPSLWILVETEKHQEIDQDGAMNDPDWQAERLSRSIFNYLRKPRDILDILEQTCQRIIGILPKDGSEEDFEETESEDHSAAQRVLFPVLAKYTPCSLCNHQGGAKDTLWHPTRLFLMRLKSEEDLVRFDVIASSTVDGSWEDLCIEIPASTGRTVTFAKCKDEPDHTSRDSTNSDDKPLQEFCKIFQDNNGCRVSLRLQDERLFWSRDEALRHEPSPGDGMSLSHVLTHYRLSVREKLALSYIIALSFWQFYSSELMHRVWSSDTIWFMPQADGQCEPQQVPLKAYISFHQDATKSEEDASECIKRRGFIHNYPRIQSLGILLLEIGLGEPLQCQSFDGQSQRLNRRHMKALKKLEDLEQTATWDVNPQHLETFIKAIKNCLQLDGLTGMGADLDTSSSHFGRREWLHQRVVAVLADLDKRFPRIDNNTSYLSIKPVPSEFVSDGQRQANRDVPSTTTRKTEPPFSDGIKAANPTRPGESRSDRDDNTYSTGSFGRHNIVLIHMGRMGKVHAASVASSCRATFPNIKLAVVVGVCGAVPLPPDKGEIVLGDVIVSEGIVQYDFGRQFTGSFEPKDTYLDSLPRPNNQIVNFLAKLKAFKGRDALHEKMSVYLSTLQEIPKLEACYPETSLDLLFEAEYEHLDKALSCKDARCCGQRVSRNRFVSGTPKPAIRIGLFASGDKVMKSGAYRDALSKRAGILGFEMEGAGVWGIFPCVVIKGACDYADSHKTKAFQRYAAATAASCAKAFLDEWVPSAGDLG</sequence>
<dbReference type="GO" id="GO:0003824">
    <property type="term" value="F:catalytic activity"/>
    <property type="evidence" value="ECO:0007669"/>
    <property type="project" value="InterPro"/>
</dbReference>
<comment type="caution">
    <text evidence="4">The sequence shown here is derived from an EMBL/GenBank/DDBJ whole genome shotgun (WGS) entry which is preliminary data.</text>
</comment>
<evidence type="ECO:0000313" key="4">
    <source>
        <dbReference type="EMBL" id="KAH7152141.1"/>
    </source>
</evidence>
<proteinExistence type="predicted"/>
<name>A0A9P9J7C7_9HYPO</name>
<dbReference type="Gene3D" id="3.40.50.1580">
    <property type="entry name" value="Nucleoside phosphorylase domain"/>
    <property type="match status" value="1"/>
</dbReference>
<dbReference type="Proteomes" id="UP000717696">
    <property type="component" value="Unassembled WGS sequence"/>
</dbReference>
<evidence type="ECO:0000256" key="1">
    <source>
        <dbReference type="SAM" id="MobiDB-lite"/>
    </source>
</evidence>
<protein>
    <recommendedName>
        <fullName evidence="6">Nucleoside phosphorylase domain-containing protein</fullName>
    </recommendedName>
</protein>
<feature type="region of interest" description="Disordered" evidence="1">
    <location>
        <begin position="462"/>
        <end position="511"/>
    </location>
</feature>